<keyword evidence="7 9" id="KW-0694">RNA-binding</keyword>
<dbReference type="eggNOG" id="COG0042">
    <property type="taxonomic scope" value="Bacteria"/>
</dbReference>
<dbReference type="GO" id="GO:0102262">
    <property type="term" value="F:tRNA-dihydrouridine16 synthase activity"/>
    <property type="evidence" value="ECO:0007669"/>
    <property type="project" value="RHEA"/>
</dbReference>
<proteinExistence type="inferred from homology"/>
<evidence type="ECO:0000256" key="10">
    <source>
        <dbReference type="PIRNR" id="PIRNR006621"/>
    </source>
</evidence>
<keyword evidence="15" id="KW-1185">Reference proteome</keyword>
<reference evidence="14 15" key="1">
    <citation type="journal article" date="2009" name="PLoS ONE">
        <title>The complete genome of Teredinibacter turnerae T7901: an intracellular endosymbiont of marine wood-boring bivalves (shipworms).</title>
        <authorList>
            <person name="Yang J.C."/>
            <person name="Madupu R."/>
            <person name="Durkin A.S."/>
            <person name="Ekborg N.A."/>
            <person name="Pedamallu C.S."/>
            <person name="Hostetler J.B."/>
            <person name="Radune D."/>
            <person name="Toms B.S."/>
            <person name="Henrissat B."/>
            <person name="Coutinho P.M."/>
            <person name="Schwarz S."/>
            <person name="Field L."/>
            <person name="Trindade-Silva A.E."/>
            <person name="Soares C.A.G."/>
            <person name="Elshahawi S."/>
            <person name="Hanora A."/>
            <person name="Schmidt E.W."/>
            <person name="Haygood M.G."/>
            <person name="Posfai J."/>
            <person name="Benner J."/>
            <person name="Madinger C."/>
            <person name="Nove J."/>
            <person name="Anton B."/>
            <person name="Chaudhary K."/>
            <person name="Foster J."/>
            <person name="Holman A."/>
            <person name="Kumar S."/>
            <person name="Lessard P.A."/>
            <person name="Luyten Y.A."/>
            <person name="Slatko B."/>
            <person name="Wood N."/>
            <person name="Wu B."/>
            <person name="Teplitski M."/>
            <person name="Mougous J.D."/>
            <person name="Ward N."/>
            <person name="Eisen J.A."/>
            <person name="Badger J.H."/>
            <person name="Distel D.L."/>
        </authorList>
    </citation>
    <scope>NUCLEOTIDE SEQUENCE [LARGE SCALE GENOMIC DNA]</scope>
    <source>
        <strain evidence="15">ATCC 39867 / T7901</strain>
    </source>
</reference>
<dbReference type="PANTHER" id="PTHR11082">
    <property type="entry name" value="TRNA-DIHYDROURIDINE SYNTHASE"/>
    <property type="match status" value="1"/>
</dbReference>
<feature type="site" description="Interacts with tRNA; defines subfamily-specific binding signature" evidence="9">
    <location>
        <position position="278"/>
    </location>
</feature>
<feature type="binding site" evidence="9 12">
    <location>
        <begin position="225"/>
        <end position="226"/>
    </location>
    <ligand>
        <name>FMN</name>
        <dbReference type="ChEBI" id="CHEBI:58210"/>
    </ligand>
</feature>
<organism evidence="14 15">
    <name type="scientific">Teredinibacter turnerae (strain ATCC 39867 / T7901)</name>
    <dbReference type="NCBI Taxonomy" id="377629"/>
    <lineage>
        <taxon>Bacteria</taxon>
        <taxon>Pseudomonadati</taxon>
        <taxon>Pseudomonadota</taxon>
        <taxon>Gammaproteobacteria</taxon>
        <taxon>Cellvibrionales</taxon>
        <taxon>Cellvibrionaceae</taxon>
        <taxon>Teredinibacter</taxon>
    </lineage>
</organism>
<keyword evidence="3 9" id="KW-0285">Flavoprotein</keyword>
<dbReference type="Pfam" id="PF01207">
    <property type="entry name" value="Dus"/>
    <property type="match status" value="1"/>
</dbReference>
<dbReference type="Gene3D" id="1.20.225.30">
    <property type="entry name" value="Dihydrouridine synthase, C-terminal recognition domain"/>
    <property type="match status" value="1"/>
</dbReference>
<dbReference type="GO" id="GO:0010181">
    <property type="term" value="F:FMN binding"/>
    <property type="evidence" value="ECO:0007669"/>
    <property type="project" value="UniProtKB-UniRule"/>
</dbReference>
<feature type="domain" description="DUS-like FMN-binding" evidence="13">
    <location>
        <begin position="5"/>
        <end position="290"/>
    </location>
</feature>
<name>C5BMN5_TERTT</name>
<evidence type="ECO:0000256" key="1">
    <source>
        <dbReference type="ARBA" id="ARBA00001917"/>
    </source>
</evidence>
<dbReference type="InterPro" id="IPR013785">
    <property type="entry name" value="Aldolase_TIM"/>
</dbReference>
<gene>
    <name evidence="9 14" type="primary">dusC</name>
    <name evidence="14" type="ordered locus">TERTU_2788</name>
</gene>
<dbReference type="InterPro" id="IPR018517">
    <property type="entry name" value="tRNA_hU_synthase_CS"/>
</dbReference>
<feature type="site" description="Interacts with tRNA" evidence="9">
    <location>
        <position position="285"/>
    </location>
</feature>
<accession>C5BMN5</accession>
<comment type="similarity">
    <text evidence="9">Belongs to the Dus family. DusC subfamily.</text>
</comment>
<evidence type="ECO:0000256" key="4">
    <source>
        <dbReference type="ARBA" id="ARBA00022643"/>
    </source>
</evidence>
<dbReference type="InterPro" id="IPR042270">
    <property type="entry name" value="DusC_C"/>
</dbReference>
<dbReference type="EMBL" id="CP001614">
    <property type="protein sequence ID" value="ACR12811.1"/>
    <property type="molecule type" value="Genomic_DNA"/>
</dbReference>
<feature type="binding site" evidence="9 12">
    <location>
        <position position="70"/>
    </location>
    <ligand>
        <name>FMN</name>
        <dbReference type="ChEBI" id="CHEBI:58210"/>
    </ligand>
</feature>
<evidence type="ECO:0000313" key="14">
    <source>
        <dbReference type="EMBL" id="ACR12811.1"/>
    </source>
</evidence>
<comment type="catalytic activity">
    <reaction evidence="9">
        <text>5,6-dihydrouridine(16) in tRNA + NAD(+) = uridine(16) in tRNA + NADH + H(+)</text>
        <dbReference type="Rhea" id="RHEA:53380"/>
        <dbReference type="Rhea" id="RHEA-COMP:13543"/>
        <dbReference type="Rhea" id="RHEA-COMP:13544"/>
        <dbReference type="ChEBI" id="CHEBI:15378"/>
        <dbReference type="ChEBI" id="CHEBI:57540"/>
        <dbReference type="ChEBI" id="CHEBI:57945"/>
        <dbReference type="ChEBI" id="CHEBI:65315"/>
        <dbReference type="ChEBI" id="CHEBI:74443"/>
    </reaction>
</comment>
<dbReference type="PROSITE" id="PS01136">
    <property type="entry name" value="UPF0034"/>
    <property type="match status" value="1"/>
</dbReference>
<keyword evidence="8 9" id="KW-0560">Oxidoreductase</keyword>
<dbReference type="GO" id="GO:0050660">
    <property type="term" value="F:flavin adenine dinucleotide binding"/>
    <property type="evidence" value="ECO:0007669"/>
    <property type="project" value="InterPro"/>
</dbReference>
<protein>
    <recommendedName>
        <fullName evidence="9">tRNA-dihydrouridine(16) synthase</fullName>
        <ecNumber evidence="9">1.3.1.-</ecNumber>
    </recommendedName>
    <alternativeName>
        <fullName evidence="9">U16-specific dihydrouridine synthase</fullName>
        <shortName evidence="9">U16-specific Dus</shortName>
    </alternativeName>
    <alternativeName>
        <fullName evidence="9">tRNA-dihydrouridine synthase C</fullName>
    </alternativeName>
</protein>
<keyword evidence="12" id="KW-0547">Nucleotide-binding</keyword>
<dbReference type="STRING" id="377629.TERTU_2788"/>
<evidence type="ECO:0000256" key="9">
    <source>
        <dbReference type="HAMAP-Rule" id="MF_02043"/>
    </source>
</evidence>
<evidence type="ECO:0000256" key="12">
    <source>
        <dbReference type="PIRSR" id="PIRSR006621-2"/>
    </source>
</evidence>
<feature type="site" description="Interacts with tRNA; defines subfamily-specific binding signature" evidence="9">
    <location>
        <position position="280"/>
    </location>
</feature>
<evidence type="ECO:0000313" key="15">
    <source>
        <dbReference type="Proteomes" id="UP000009080"/>
    </source>
</evidence>
<dbReference type="EC" id="1.3.1.-" evidence="9"/>
<dbReference type="GO" id="GO:0000049">
    <property type="term" value="F:tRNA binding"/>
    <property type="evidence" value="ECO:0007669"/>
    <property type="project" value="UniProtKB-UniRule"/>
</dbReference>
<evidence type="ECO:0000256" key="8">
    <source>
        <dbReference type="ARBA" id="ARBA00023002"/>
    </source>
</evidence>
<feature type="site" description="Interacts with tRNA; defines subfamily-specific binding signature" evidence="9">
    <location>
        <position position="301"/>
    </location>
</feature>
<dbReference type="AlphaFoldDB" id="C5BMN5"/>
<evidence type="ECO:0000256" key="3">
    <source>
        <dbReference type="ARBA" id="ARBA00022630"/>
    </source>
</evidence>
<dbReference type="InterPro" id="IPR035587">
    <property type="entry name" value="DUS-like_FMN-bd"/>
</dbReference>
<dbReference type="PANTHER" id="PTHR11082:SF26">
    <property type="entry name" value="TRNA-DIHYDROURIDINE(16) SYNTHASE"/>
    <property type="match status" value="1"/>
</dbReference>
<feature type="site" description="Interacts with tRNA" evidence="9">
    <location>
        <position position="178"/>
    </location>
</feature>
<comment type="catalytic activity">
    <reaction evidence="9">
        <text>5,6-dihydrouridine(16) in tRNA + NADP(+) = uridine(16) in tRNA + NADPH + H(+)</text>
        <dbReference type="Rhea" id="RHEA:53376"/>
        <dbReference type="Rhea" id="RHEA-COMP:13543"/>
        <dbReference type="Rhea" id="RHEA-COMP:13544"/>
        <dbReference type="ChEBI" id="CHEBI:15378"/>
        <dbReference type="ChEBI" id="CHEBI:57783"/>
        <dbReference type="ChEBI" id="CHEBI:58349"/>
        <dbReference type="ChEBI" id="CHEBI:65315"/>
        <dbReference type="ChEBI" id="CHEBI:74443"/>
    </reaction>
</comment>
<dbReference type="HAMAP" id="MF_02043">
    <property type="entry name" value="DusC_subfam"/>
    <property type="match status" value="1"/>
</dbReference>
<evidence type="ECO:0000256" key="6">
    <source>
        <dbReference type="ARBA" id="ARBA00022857"/>
    </source>
</evidence>
<evidence type="ECO:0000259" key="13">
    <source>
        <dbReference type="Pfam" id="PF01207"/>
    </source>
</evidence>
<keyword evidence="6 9" id="KW-0521">NADP</keyword>
<comment type="similarity">
    <text evidence="10">Belongs to the dus family.</text>
</comment>
<dbReference type="HOGENOM" id="CLU_013299_0_4_6"/>
<dbReference type="InterPro" id="IPR001269">
    <property type="entry name" value="DUS_fam"/>
</dbReference>
<comment type="function">
    <text evidence="9">Catalyzes the synthesis of 5,6-dihydrouridine (D), a modified base found in the D-loop of most tRNAs, via the reduction of the C5-C6 double bond in target uridines. Specifically modifies U16 in tRNAs.</text>
</comment>
<comment type="cofactor">
    <cofactor evidence="1 9 10 12">
        <name>FMN</name>
        <dbReference type="ChEBI" id="CHEBI:58210"/>
    </cofactor>
</comment>
<dbReference type="KEGG" id="ttu:TERTU_2788"/>
<feature type="binding site" evidence="12">
    <location>
        <position position="170"/>
    </location>
    <ligand>
        <name>FMN</name>
        <dbReference type="ChEBI" id="CHEBI:58210"/>
    </ligand>
</feature>
<evidence type="ECO:0000256" key="5">
    <source>
        <dbReference type="ARBA" id="ARBA00022694"/>
    </source>
</evidence>
<keyword evidence="4 9" id="KW-0288">FMN</keyword>
<keyword evidence="2 9" id="KW-0820">tRNA-binding</keyword>
<feature type="site" description="Interacts with tRNA; defines subfamily-specific binding signature" evidence="9">
    <location>
        <position position="41"/>
    </location>
</feature>
<keyword evidence="5 9" id="KW-0819">tRNA processing</keyword>
<dbReference type="InterPro" id="IPR032886">
    <property type="entry name" value="DusC"/>
</dbReference>
<dbReference type="Proteomes" id="UP000009080">
    <property type="component" value="Chromosome"/>
</dbReference>
<feature type="site" description="Interacts with tRNA" evidence="9">
    <location>
        <position position="97"/>
    </location>
</feature>
<feature type="binding site" evidence="9 12">
    <location>
        <position position="141"/>
    </location>
    <ligand>
        <name>FMN</name>
        <dbReference type="ChEBI" id="CHEBI:58210"/>
    </ligand>
</feature>
<feature type="active site" description="Proton donor" evidence="9 11">
    <location>
        <position position="100"/>
    </location>
</feature>
<dbReference type="RefSeq" id="WP_015818924.1">
    <property type="nucleotide sequence ID" value="NC_012997.1"/>
</dbReference>
<evidence type="ECO:0000256" key="2">
    <source>
        <dbReference type="ARBA" id="ARBA00022555"/>
    </source>
</evidence>
<dbReference type="PIRSF" id="PIRSF006621">
    <property type="entry name" value="Dus"/>
    <property type="match status" value="1"/>
</dbReference>
<dbReference type="SUPFAM" id="SSF51395">
    <property type="entry name" value="FMN-linked oxidoreductases"/>
    <property type="match status" value="1"/>
</dbReference>
<dbReference type="CDD" id="cd02801">
    <property type="entry name" value="DUS_like_FMN"/>
    <property type="match status" value="1"/>
</dbReference>
<dbReference type="OrthoDB" id="5289281at2"/>
<sequence>MRIFLAPMEGVVDHHMRRTLHAVKGNAQQSGIDLCVTEFVRVTEHTLPRKVFLRACPELNEANAYPVRVQLLGSNPATLASNANKAAQLGAPAVDLNFGCPAKTVNKSRGGACLLNETSLLGEIVSAVREAVPAEIPVTAKIRLGYENREPYLKNALAIAAAGADELVVHARSKVDGYKPPAYWEYIAEIRQALSIPVVANGEIWTLEDFIRCREVTGCEDFMLGRGLLARPDLALQIKAYTAGEGYLPLSWADFAPLVHAFFEQTCDAYPKKYMGNRLKQWLHYLQRSYAEAAALFADIKPLRDREPIDTRLRRELQAP</sequence>
<evidence type="ECO:0000256" key="11">
    <source>
        <dbReference type="PIRSR" id="PIRSR006621-1"/>
    </source>
</evidence>
<feature type="binding site" evidence="9">
    <location>
        <begin position="201"/>
        <end position="203"/>
    </location>
    <ligand>
        <name>FMN</name>
        <dbReference type="ChEBI" id="CHEBI:58210"/>
    </ligand>
</feature>
<dbReference type="Gene3D" id="3.20.20.70">
    <property type="entry name" value="Aldolase class I"/>
    <property type="match status" value="1"/>
</dbReference>
<evidence type="ECO:0000256" key="7">
    <source>
        <dbReference type="ARBA" id="ARBA00022884"/>
    </source>
</evidence>